<dbReference type="STRING" id="665467.SAMN02982931_02463"/>
<dbReference type="AlphaFoldDB" id="A0A1G6CGD2"/>
<gene>
    <name evidence="5" type="ORF">SAMN02982931_02463</name>
</gene>
<dbReference type="Proteomes" id="UP000199071">
    <property type="component" value="Unassembled WGS sequence"/>
</dbReference>
<dbReference type="SUPFAM" id="SSF51658">
    <property type="entry name" value="Xylose isomerase-like"/>
    <property type="match status" value="1"/>
</dbReference>
<dbReference type="OrthoDB" id="9786584at2"/>
<keyword evidence="6" id="KW-1185">Reference proteome</keyword>
<evidence type="ECO:0000259" key="4">
    <source>
        <dbReference type="Pfam" id="PF01261"/>
    </source>
</evidence>
<dbReference type="InterPro" id="IPR013022">
    <property type="entry name" value="Xyl_isomerase-like_TIM-brl"/>
</dbReference>
<dbReference type="GO" id="GO:0008903">
    <property type="term" value="F:hydroxypyruvate isomerase activity"/>
    <property type="evidence" value="ECO:0007669"/>
    <property type="project" value="TreeGrafter"/>
</dbReference>
<dbReference type="GO" id="GO:0046487">
    <property type="term" value="P:glyoxylate metabolic process"/>
    <property type="evidence" value="ECO:0007669"/>
    <property type="project" value="TreeGrafter"/>
</dbReference>
<keyword evidence="1 2" id="KW-0413">Isomerase</keyword>
<dbReference type="InterPro" id="IPR026040">
    <property type="entry name" value="HyI-like"/>
</dbReference>
<feature type="domain" description="Xylose isomerase-like TIM barrel" evidence="4">
    <location>
        <begin position="23"/>
        <end position="255"/>
    </location>
</feature>
<keyword evidence="5" id="KW-0670">Pyruvate</keyword>
<sequence>MPRFSANLGFLWPDLPLIERVGAAARAGFKAAEFHFPYAVPAQELREACARHQVKILGINTDIGPGATGHRGLAAVPGREAEFTALADQAIGYCHAIGGTAIHVMAGLVPEEERATGAEVLVANLKATTAKAAEHGLTILLEPLNPRDMPGYFYSRVEQAAEIIDRVDAPNLKLMFDAYHVGACQGDILTRMREQFDRIGHVQIAAVPSRAEPDEGEIAYGAVLRALDGLGYDGWVGAEYLPRAGTDEGLVWLQSLGMSL</sequence>
<feature type="active site" description="Proton donor/acceptor" evidence="3">
    <location>
        <position position="239"/>
    </location>
</feature>
<dbReference type="FunFam" id="3.20.20.150:FF:000007">
    <property type="entry name" value="Hydroxypyruvate isomerase"/>
    <property type="match status" value="1"/>
</dbReference>
<evidence type="ECO:0000313" key="6">
    <source>
        <dbReference type="Proteomes" id="UP000199071"/>
    </source>
</evidence>
<evidence type="ECO:0000256" key="2">
    <source>
        <dbReference type="PIRNR" id="PIRNR006241"/>
    </source>
</evidence>
<reference evidence="5 6" key="1">
    <citation type="submission" date="2016-10" db="EMBL/GenBank/DDBJ databases">
        <authorList>
            <person name="de Groot N.N."/>
        </authorList>
    </citation>
    <scope>NUCLEOTIDE SEQUENCE [LARGE SCALE GENOMIC DNA]</scope>
    <source>
        <strain evidence="5 6">ATCC 35022</strain>
    </source>
</reference>
<feature type="active site" description="Proton donor/acceptor" evidence="3">
    <location>
        <position position="142"/>
    </location>
</feature>
<dbReference type="RefSeq" id="WP_090876709.1">
    <property type="nucleotide sequence ID" value="NZ_FMXQ01000004.1"/>
</dbReference>
<dbReference type="Pfam" id="PF01261">
    <property type="entry name" value="AP_endonuc_2"/>
    <property type="match status" value="1"/>
</dbReference>
<dbReference type="PIRSF" id="PIRSF006241">
    <property type="entry name" value="HyI"/>
    <property type="match status" value="1"/>
</dbReference>
<dbReference type="PANTHER" id="PTHR43489">
    <property type="entry name" value="ISOMERASE"/>
    <property type="match status" value="1"/>
</dbReference>
<evidence type="ECO:0000256" key="1">
    <source>
        <dbReference type="ARBA" id="ARBA00023235"/>
    </source>
</evidence>
<accession>A0A1G6CGD2</accession>
<dbReference type="EMBL" id="FMXQ01000004">
    <property type="protein sequence ID" value="SDB31911.1"/>
    <property type="molecule type" value="Genomic_DNA"/>
</dbReference>
<organism evidence="5 6">
    <name type="scientific">Bauldia litoralis</name>
    <dbReference type="NCBI Taxonomy" id="665467"/>
    <lineage>
        <taxon>Bacteria</taxon>
        <taxon>Pseudomonadati</taxon>
        <taxon>Pseudomonadota</taxon>
        <taxon>Alphaproteobacteria</taxon>
        <taxon>Hyphomicrobiales</taxon>
        <taxon>Kaistiaceae</taxon>
        <taxon>Bauldia</taxon>
    </lineage>
</organism>
<dbReference type="InterPro" id="IPR050417">
    <property type="entry name" value="Sugar_Epim/Isomerase"/>
</dbReference>
<evidence type="ECO:0000313" key="5">
    <source>
        <dbReference type="EMBL" id="SDB31911.1"/>
    </source>
</evidence>
<proteinExistence type="inferred from homology"/>
<protein>
    <submittedName>
        <fullName evidence="5">Hydroxypyruvate isomerase</fullName>
    </submittedName>
</protein>
<dbReference type="InterPro" id="IPR036237">
    <property type="entry name" value="Xyl_isomerase-like_sf"/>
</dbReference>
<dbReference type="Gene3D" id="3.20.20.150">
    <property type="entry name" value="Divalent-metal-dependent TIM barrel enzymes"/>
    <property type="match status" value="1"/>
</dbReference>
<evidence type="ECO:0000256" key="3">
    <source>
        <dbReference type="PIRSR" id="PIRSR006241-50"/>
    </source>
</evidence>
<dbReference type="PANTHER" id="PTHR43489:SF6">
    <property type="entry name" value="HYDROXYPYRUVATE ISOMERASE-RELATED"/>
    <property type="match status" value="1"/>
</dbReference>
<name>A0A1G6CGD2_9HYPH</name>
<comment type="similarity">
    <text evidence="2">Belongs to the hyi family.</text>
</comment>